<protein>
    <recommendedName>
        <fullName evidence="6">6-phosphogluconate dehydrogenase NADP-binding domain-containing protein</fullName>
    </recommendedName>
</protein>
<evidence type="ECO:0000256" key="1">
    <source>
        <dbReference type="SAM" id="SignalP"/>
    </source>
</evidence>
<feature type="domain" description="6-phosphogluconate dehydrogenase NADP-binding" evidence="2">
    <location>
        <begin position="6"/>
        <end position="118"/>
    </location>
</feature>
<comment type="caution">
    <text evidence="4">The sequence shown here is derived from an EMBL/GenBank/DDBJ whole genome shotgun (WGS) entry which is preliminary data.</text>
</comment>
<keyword evidence="5" id="KW-1185">Reference proteome</keyword>
<dbReference type="PANTHER" id="PTHR43580">
    <property type="entry name" value="OXIDOREDUCTASE GLYR1-RELATED"/>
    <property type="match status" value="1"/>
</dbReference>
<dbReference type="PANTHER" id="PTHR43580:SF2">
    <property type="entry name" value="CYTOKINE-LIKE NUCLEAR FACTOR N-PAC"/>
    <property type="match status" value="1"/>
</dbReference>
<name>A0ABY6TWF8_BIOOC</name>
<dbReference type="InterPro" id="IPR036291">
    <property type="entry name" value="NAD(P)-bd_dom_sf"/>
</dbReference>
<feature type="domain" description="NADPH-dependent reductive aminase-like C-terminal" evidence="3">
    <location>
        <begin position="169"/>
        <end position="299"/>
    </location>
</feature>
<reference evidence="4 5" key="1">
    <citation type="submission" date="2019-06" db="EMBL/GenBank/DDBJ databases">
        <authorList>
            <person name="Broberg M."/>
        </authorList>
    </citation>
    <scope>NUCLEOTIDE SEQUENCE [LARGE SCALE GENOMIC DNA]</scope>
</reference>
<evidence type="ECO:0000259" key="3">
    <source>
        <dbReference type="Pfam" id="PF21761"/>
    </source>
</evidence>
<dbReference type="InterPro" id="IPR006115">
    <property type="entry name" value="6PGDH_NADP-bd"/>
</dbReference>
<dbReference type="EMBL" id="CABFNS010000698">
    <property type="protein sequence ID" value="VUC23040.1"/>
    <property type="molecule type" value="Genomic_DNA"/>
</dbReference>
<dbReference type="InterPro" id="IPR051265">
    <property type="entry name" value="HIBADH-related_NP60_sf"/>
</dbReference>
<dbReference type="Pfam" id="PF03446">
    <property type="entry name" value="NAD_binding_2"/>
    <property type="match status" value="1"/>
</dbReference>
<feature type="signal peptide" evidence="1">
    <location>
        <begin position="1"/>
        <end position="19"/>
    </location>
</feature>
<dbReference type="SUPFAM" id="SSF51735">
    <property type="entry name" value="NAD(P)-binding Rossmann-fold domains"/>
    <property type="match status" value="1"/>
</dbReference>
<proteinExistence type="predicted"/>
<keyword evidence="1" id="KW-0732">Signal</keyword>
<dbReference type="Gene3D" id="1.10.1040.10">
    <property type="entry name" value="N-(1-d-carboxylethyl)-l-norvaline Dehydrogenase, domain 2"/>
    <property type="match status" value="1"/>
</dbReference>
<evidence type="ECO:0000313" key="4">
    <source>
        <dbReference type="EMBL" id="VUC23040.1"/>
    </source>
</evidence>
<dbReference type="Pfam" id="PF21761">
    <property type="entry name" value="RedAm-like_C"/>
    <property type="match status" value="1"/>
</dbReference>
<dbReference type="InterPro" id="IPR048666">
    <property type="entry name" value="RedAm-like_C"/>
</dbReference>
<dbReference type="Gene3D" id="3.40.50.720">
    <property type="entry name" value="NAD(P)-binding Rossmann-like Domain"/>
    <property type="match status" value="1"/>
</dbReference>
<dbReference type="Proteomes" id="UP000766486">
    <property type="component" value="Unassembled WGS sequence"/>
</dbReference>
<sequence length="305" mass="32388">MSASRVLFLGLGNMGAALAKTLQTTLDQPILLWNRTKERPVIQDLVQNGATFHQDVLLAVKQAEIIVICVLNYSTLHSILDPLNDNTVFVGKTIINLTNGTLKDATEAEKWMKSHGVSLYFDGAVMVTPQLVGTSQSLILYSGESKESFDANIAKLVEPLGLAAYTGPDVASAAANDLAALSAMYGMFAGFFTGIGLLKKQAANSGAGGKIKTRVDTVMVPVLTAMVPYLSLLAQTIDDESYDENAGSPIGMQLVGLRNILKACKEEGVNPSGLDALGPLMQRVVDSRGPDGSVAEVARFTREAI</sequence>
<feature type="chain" id="PRO_5045818803" description="6-phosphogluconate dehydrogenase NADP-binding domain-containing protein" evidence="1">
    <location>
        <begin position="20"/>
        <end position="305"/>
    </location>
</feature>
<accession>A0ABY6TWF8</accession>
<evidence type="ECO:0000313" key="5">
    <source>
        <dbReference type="Proteomes" id="UP000766486"/>
    </source>
</evidence>
<gene>
    <name evidence="4" type="ORF">CLO192961_LOCUS98299</name>
</gene>
<evidence type="ECO:0008006" key="6">
    <source>
        <dbReference type="Google" id="ProtNLM"/>
    </source>
</evidence>
<organism evidence="4 5">
    <name type="scientific">Bionectria ochroleuca</name>
    <name type="common">Gliocladium roseum</name>
    <dbReference type="NCBI Taxonomy" id="29856"/>
    <lineage>
        <taxon>Eukaryota</taxon>
        <taxon>Fungi</taxon>
        <taxon>Dikarya</taxon>
        <taxon>Ascomycota</taxon>
        <taxon>Pezizomycotina</taxon>
        <taxon>Sordariomycetes</taxon>
        <taxon>Hypocreomycetidae</taxon>
        <taxon>Hypocreales</taxon>
        <taxon>Bionectriaceae</taxon>
        <taxon>Clonostachys</taxon>
    </lineage>
</organism>
<evidence type="ECO:0000259" key="2">
    <source>
        <dbReference type="Pfam" id="PF03446"/>
    </source>
</evidence>
<dbReference type="InterPro" id="IPR013328">
    <property type="entry name" value="6PGD_dom2"/>
</dbReference>